<keyword evidence="3" id="KW-1185">Reference proteome</keyword>
<keyword evidence="1" id="KW-0547">Nucleotide-binding</keyword>
<dbReference type="Gene3D" id="3.40.50.300">
    <property type="entry name" value="P-loop containing nucleotide triphosphate hydrolases"/>
    <property type="match status" value="1"/>
</dbReference>
<dbReference type="RefSeq" id="WP_282198652.1">
    <property type="nucleotide sequence ID" value="NZ_BOQE01000001.1"/>
</dbReference>
<evidence type="ECO:0000256" key="1">
    <source>
        <dbReference type="ARBA" id="ARBA00022741"/>
    </source>
</evidence>
<dbReference type="SUPFAM" id="SSF109604">
    <property type="entry name" value="HD-domain/PDEase-like"/>
    <property type="match status" value="1"/>
</dbReference>
<proteinExistence type="predicted"/>
<dbReference type="GO" id="GO:0000166">
    <property type="term" value="F:nucleotide binding"/>
    <property type="evidence" value="ECO:0007669"/>
    <property type="project" value="UniProtKB-KW"/>
</dbReference>
<evidence type="ECO:0000313" key="2">
    <source>
        <dbReference type="EMBL" id="GIM45451.1"/>
    </source>
</evidence>
<dbReference type="InterPro" id="IPR027417">
    <property type="entry name" value="P-loop_NTPase"/>
</dbReference>
<accession>A0AAV4LCH2</accession>
<protein>
    <recommendedName>
        <fullName evidence="4">HD domain-containing protein</fullName>
    </recommendedName>
</protein>
<evidence type="ECO:0008006" key="4">
    <source>
        <dbReference type="Google" id="ProtNLM"/>
    </source>
</evidence>
<dbReference type="PANTHER" id="PTHR47545:SF2">
    <property type="entry name" value="CC-ADDING TRNA NUCLEOTIDYLTRANSFERASE"/>
    <property type="match status" value="1"/>
</dbReference>
<sequence>MPNLTFVIGIPGSGATVVGQTSAKVSGALLEHIPEKNDPKSFSALLRNIENTLRKGQDVWLLGSVRTEKQRRPFLSVASKLHVKTRAILVDVPLDQALLRLKDNESVNFEFVKRADRHLQIPTYSEGFTHIEAMLQDADVDEEARDFFRGKEKELIEDPVAVIRELQQDGRLFRFIPEYRGTIGLDQHNPHHSYEVFEHILKAASFVAGSNLKMVWTMLLHDIGKGYPGIKQFLGRFCESYPPFSAGEQVLIENGEAIRKGTDSGDTYVVRGIRVPKQYIQTDLVGHFYDHENIGARLALRILFRLGYGNAFAYEVASLIRYHMTMPRNTSEVPAEQLSRWYKRVGRYAPELMMVRLADNRGK</sequence>
<evidence type="ECO:0000313" key="3">
    <source>
        <dbReference type="Proteomes" id="UP001057291"/>
    </source>
</evidence>
<dbReference type="EMBL" id="BOQE01000001">
    <property type="protein sequence ID" value="GIM45451.1"/>
    <property type="molecule type" value="Genomic_DNA"/>
</dbReference>
<name>A0AAV4LCH2_9BACL</name>
<dbReference type="Proteomes" id="UP001057291">
    <property type="component" value="Unassembled WGS sequence"/>
</dbReference>
<dbReference type="InterPro" id="IPR050124">
    <property type="entry name" value="tRNA_CCA-adding_enzyme"/>
</dbReference>
<reference evidence="2" key="1">
    <citation type="journal article" date="2023" name="Int. J. Syst. Evol. Microbiol.">
        <title>Collibacillus ludicampi gen. nov., sp. nov., a new soil bacterium of the family Alicyclobacillaceae.</title>
        <authorList>
            <person name="Jojima T."/>
            <person name="Ioku Y."/>
            <person name="Fukuta Y."/>
            <person name="Shirasaka N."/>
            <person name="Matsumura Y."/>
            <person name="Mori M."/>
        </authorList>
    </citation>
    <scope>NUCLEOTIDE SEQUENCE</scope>
    <source>
        <strain evidence="2">TP075</strain>
    </source>
</reference>
<dbReference type="PANTHER" id="PTHR47545">
    <property type="entry name" value="MULTIFUNCTIONAL CCA PROTEIN"/>
    <property type="match status" value="1"/>
</dbReference>
<dbReference type="Gene3D" id="1.10.3090.10">
    <property type="entry name" value="cca-adding enzyme, domain 2"/>
    <property type="match status" value="1"/>
</dbReference>
<comment type="caution">
    <text evidence="2">The sequence shown here is derived from an EMBL/GenBank/DDBJ whole genome shotgun (WGS) entry which is preliminary data.</text>
</comment>
<dbReference type="AlphaFoldDB" id="A0AAV4LCH2"/>
<gene>
    <name evidence="2" type="ORF">DNHGIG_10000</name>
</gene>
<organism evidence="2 3">
    <name type="scientific">Collibacillus ludicampi</name>
    <dbReference type="NCBI Taxonomy" id="2771369"/>
    <lineage>
        <taxon>Bacteria</taxon>
        <taxon>Bacillati</taxon>
        <taxon>Bacillota</taxon>
        <taxon>Bacilli</taxon>
        <taxon>Bacillales</taxon>
        <taxon>Alicyclobacillaceae</taxon>
        <taxon>Collibacillus</taxon>
    </lineage>
</organism>